<feature type="repeat" description="ARM" evidence="6">
    <location>
        <begin position="180"/>
        <end position="222"/>
    </location>
</feature>
<name>A0A7J7JN18_BUGNE</name>
<gene>
    <name evidence="9" type="ORF">EB796_014412</name>
</gene>
<feature type="repeat" description="ARM" evidence="6">
    <location>
        <begin position="137"/>
        <end position="180"/>
    </location>
</feature>
<dbReference type="InterPro" id="IPR002652">
    <property type="entry name" value="Importin-a_IBB"/>
</dbReference>
<evidence type="ECO:0000256" key="2">
    <source>
        <dbReference type="ARBA" id="ARBA00022448"/>
    </source>
</evidence>
<comment type="similarity">
    <text evidence="1 5">Belongs to the importin alpha family.</text>
</comment>
<dbReference type="InterPro" id="IPR024931">
    <property type="entry name" value="Importin_alpha"/>
</dbReference>
<dbReference type="PROSITE" id="PS50176">
    <property type="entry name" value="ARM_REPEAT"/>
    <property type="match status" value="2"/>
</dbReference>
<dbReference type="GO" id="GO:0006606">
    <property type="term" value="P:protein import into nucleus"/>
    <property type="evidence" value="ECO:0007669"/>
    <property type="project" value="InterPro"/>
</dbReference>
<evidence type="ECO:0000313" key="10">
    <source>
        <dbReference type="Proteomes" id="UP000593567"/>
    </source>
</evidence>
<dbReference type="InterPro" id="IPR032413">
    <property type="entry name" value="Arm_3"/>
</dbReference>
<keyword evidence="2 5" id="KW-0813">Transport</keyword>
<dbReference type="GO" id="GO:0005634">
    <property type="term" value="C:nucleus"/>
    <property type="evidence" value="ECO:0007669"/>
    <property type="project" value="UniProtKB-ARBA"/>
</dbReference>
<dbReference type="InterPro" id="IPR036975">
    <property type="entry name" value="Importin-a_IBB_sf"/>
</dbReference>
<keyword evidence="3" id="KW-0677">Repeat</keyword>
<dbReference type="Proteomes" id="UP000593567">
    <property type="component" value="Unassembled WGS sequence"/>
</dbReference>
<dbReference type="SMART" id="SM00185">
    <property type="entry name" value="ARM"/>
    <property type="match status" value="8"/>
</dbReference>
<organism evidence="9 10">
    <name type="scientific">Bugula neritina</name>
    <name type="common">Brown bryozoan</name>
    <name type="synonym">Sertularia neritina</name>
    <dbReference type="NCBI Taxonomy" id="10212"/>
    <lineage>
        <taxon>Eukaryota</taxon>
        <taxon>Metazoa</taxon>
        <taxon>Spiralia</taxon>
        <taxon>Lophotrochozoa</taxon>
        <taxon>Bryozoa</taxon>
        <taxon>Gymnolaemata</taxon>
        <taxon>Cheilostomatida</taxon>
        <taxon>Flustrina</taxon>
        <taxon>Buguloidea</taxon>
        <taxon>Bugulidae</taxon>
        <taxon>Bugula</taxon>
    </lineage>
</organism>
<dbReference type="FunFam" id="1.25.10.10:FF:000009">
    <property type="entry name" value="Importin subunit alpha"/>
    <property type="match status" value="1"/>
</dbReference>
<accession>A0A7J7JN18</accession>
<evidence type="ECO:0000259" key="8">
    <source>
        <dbReference type="PROSITE" id="PS51214"/>
    </source>
</evidence>
<dbReference type="OrthoDB" id="29145at2759"/>
<feature type="region of interest" description="Disordered" evidence="7">
    <location>
        <begin position="25"/>
        <end position="48"/>
    </location>
</feature>
<dbReference type="GO" id="GO:0061608">
    <property type="term" value="F:nuclear import signal receptor activity"/>
    <property type="evidence" value="ECO:0007669"/>
    <property type="project" value="InterPro"/>
</dbReference>
<evidence type="ECO:0000256" key="3">
    <source>
        <dbReference type="ARBA" id="ARBA00022737"/>
    </source>
</evidence>
<dbReference type="InterPro" id="IPR000225">
    <property type="entry name" value="Armadillo"/>
</dbReference>
<evidence type="ECO:0000256" key="6">
    <source>
        <dbReference type="PROSITE-ProRule" id="PRU00259"/>
    </source>
</evidence>
<sequence>MRMTELHSDCFPTTHLLKVKMSENLGRSRRFKNQGRDTEDGRRKRNDASVELRKVKKEDQLMKRRNVTDIDIEEPVSPLQERSGNVAKPAMPILPMPQIISYIKTDDREKQLHAALSARKILSREYSPPIEDFIQAGLVPRFVSLLGCHDSPSLQFESAWTLTNIASGNCDQTMTVVKAGGIPKFAALLKSPDCNVREQCVWALGNIAGDGPHLRDAVIEAGAIDSLIALVRPDTKVPLLRNIAWTLSNLCRNKNPSPSLQSCCRCLPVFAQFLCHDDAEVLGDTCWALSYITDGSDDKIQAVIDSGILPRVVSLLSHNETQVITPALRAIGNIVTGNDEQTQAVVNSPSCLQTLGHLLSHSKANIQKEAGWAISNITAGNQLQIQAVIDAEIIPGVISLMSNGDFKSQKEAVWVITNLTSGGTLQQIAYLVEVGVLAPLIGVMTAKEAKTVLVVLDAISNILRAASKYSEEAKRLLCIQFEELGGVDKLEMLQNHDNNEIYEYAQRLIDTFFSEDEADTDSAVAPTQDETQFGFVVPSGNEKGDNPPANFNF</sequence>
<comment type="caution">
    <text evidence="9">The sequence shown here is derived from an EMBL/GenBank/DDBJ whole genome shotgun (WGS) entry which is preliminary data.</text>
</comment>
<evidence type="ECO:0000256" key="7">
    <source>
        <dbReference type="SAM" id="MobiDB-lite"/>
    </source>
</evidence>
<dbReference type="PROSITE" id="PS51214">
    <property type="entry name" value="IBB"/>
    <property type="match status" value="1"/>
</dbReference>
<keyword evidence="10" id="KW-1185">Reference proteome</keyword>
<dbReference type="InterPro" id="IPR016024">
    <property type="entry name" value="ARM-type_fold"/>
</dbReference>
<evidence type="ECO:0000256" key="4">
    <source>
        <dbReference type="ARBA" id="ARBA00022927"/>
    </source>
</evidence>
<dbReference type="SUPFAM" id="SSF48371">
    <property type="entry name" value="ARM repeat"/>
    <property type="match status" value="1"/>
</dbReference>
<dbReference type="PANTHER" id="PTHR23316">
    <property type="entry name" value="IMPORTIN ALPHA"/>
    <property type="match status" value="1"/>
</dbReference>
<evidence type="ECO:0000313" key="9">
    <source>
        <dbReference type="EMBL" id="KAF6027263.1"/>
    </source>
</evidence>
<dbReference type="Pfam" id="PF01749">
    <property type="entry name" value="IBB"/>
    <property type="match status" value="1"/>
</dbReference>
<dbReference type="Gene3D" id="1.20.5.690">
    <property type="entry name" value="Importin-alpha, importin-beta-binding domain"/>
    <property type="match status" value="1"/>
</dbReference>
<keyword evidence="4 5" id="KW-0653">Protein transport</keyword>
<dbReference type="PIRSF" id="PIRSF005673">
    <property type="entry name" value="Importin_alpha"/>
    <property type="match status" value="1"/>
</dbReference>
<evidence type="ECO:0000256" key="1">
    <source>
        <dbReference type="ARBA" id="ARBA00010394"/>
    </source>
</evidence>
<dbReference type="InterPro" id="IPR011989">
    <property type="entry name" value="ARM-like"/>
</dbReference>
<protein>
    <recommendedName>
        <fullName evidence="5">Importin subunit alpha</fullName>
    </recommendedName>
</protein>
<evidence type="ECO:0000256" key="5">
    <source>
        <dbReference type="PIRNR" id="PIRNR005673"/>
    </source>
</evidence>
<feature type="domain" description="IBB" evidence="8">
    <location>
        <begin position="11"/>
        <end position="74"/>
    </location>
</feature>
<dbReference type="EMBL" id="VXIV02002113">
    <property type="protein sequence ID" value="KAF6027263.1"/>
    <property type="molecule type" value="Genomic_DNA"/>
</dbReference>
<reference evidence="9" key="1">
    <citation type="submission" date="2020-06" db="EMBL/GenBank/DDBJ databases">
        <title>Draft genome of Bugula neritina, a colonial animal packing powerful symbionts and potential medicines.</title>
        <authorList>
            <person name="Rayko M."/>
        </authorList>
    </citation>
    <scope>NUCLEOTIDE SEQUENCE [LARGE SCALE GENOMIC DNA]</scope>
    <source>
        <strain evidence="9">Kwan_BN1</strain>
    </source>
</reference>
<dbReference type="Pfam" id="PF00514">
    <property type="entry name" value="Arm"/>
    <property type="match status" value="7"/>
</dbReference>
<dbReference type="Gene3D" id="1.25.10.10">
    <property type="entry name" value="Leucine-rich Repeat Variant"/>
    <property type="match status" value="1"/>
</dbReference>
<dbReference type="GO" id="GO:0005737">
    <property type="term" value="C:cytoplasm"/>
    <property type="evidence" value="ECO:0007669"/>
    <property type="project" value="InterPro"/>
</dbReference>
<dbReference type="AlphaFoldDB" id="A0A7J7JN18"/>
<dbReference type="Pfam" id="PF16186">
    <property type="entry name" value="Arm_3"/>
    <property type="match status" value="1"/>
</dbReference>
<proteinExistence type="inferred from homology"/>
<feature type="compositionally biased region" description="Basic and acidic residues" evidence="7">
    <location>
        <begin position="34"/>
        <end position="48"/>
    </location>
</feature>